<dbReference type="RefSeq" id="WP_050599253.1">
    <property type="nucleotide sequence ID" value="NZ_JYNE01000013.1"/>
</dbReference>
<dbReference type="EMBL" id="JYNE01000013">
    <property type="protein sequence ID" value="KNH03328.1"/>
    <property type="molecule type" value="Genomic_DNA"/>
</dbReference>
<dbReference type="SUPFAM" id="SSF55874">
    <property type="entry name" value="ATPase domain of HSP90 chaperone/DNA topoisomerase II/histidine kinase"/>
    <property type="match status" value="1"/>
</dbReference>
<feature type="domain" description="GAF" evidence="1">
    <location>
        <begin position="25"/>
        <end position="167"/>
    </location>
</feature>
<dbReference type="InterPro" id="IPR011495">
    <property type="entry name" value="Sig_transdc_His_kin_sub2_dim/P"/>
</dbReference>
<dbReference type="PATRIC" id="fig|1306953.7.peg.1970"/>
<dbReference type="Gene3D" id="3.30.565.10">
    <property type="entry name" value="Histidine kinase-like ATPase, C-terminal domain"/>
    <property type="match status" value="1"/>
</dbReference>
<sequence>MTPRLHPREEERLRELRRYNILDTERERDFDDLVEIASQICEVPVSVVNFIDEGRQWFKAEVGLGVRSTPIETSLCGHVILEGDFVEIPDTLKDERMADNPLCTEDPGFRFYAGAVLRTEKGLPLGTLCVLDHKPRTLTPHQRRVLEVLSKHVMRELELRLALAQEQTLRREVDHRVKNSLASIGALLSMKAQRATDEAVQTALEDASIRIRSLSSLHAELHDLAQGERVELRSLFERIERDLRQLLPDGIRLVIEVGNDRVSPSLANALLLIVNEFVSNSVKHGLQDRSGSIAIAIRAGDDGWSIACSDDGSATGADAERAALAKGLGTRVIQSLASSFGVAPDWSANGSGMHLRIDAAA</sequence>
<dbReference type="Pfam" id="PF13581">
    <property type="entry name" value="HATPase_c_2"/>
    <property type="match status" value="1"/>
</dbReference>
<gene>
    <name evidence="2" type="ORF">J121_1916</name>
</gene>
<dbReference type="SMART" id="SM00065">
    <property type="entry name" value="GAF"/>
    <property type="match status" value="1"/>
</dbReference>
<dbReference type="InterPro" id="IPR036890">
    <property type="entry name" value="HATPase_C_sf"/>
</dbReference>
<keyword evidence="2" id="KW-0418">Kinase</keyword>
<reference evidence="2" key="1">
    <citation type="submission" date="2015-02" db="EMBL/GenBank/DDBJ databases">
        <authorList>
            <person name="Chooi Y.-H."/>
        </authorList>
    </citation>
    <scope>NUCLEOTIDE SEQUENCE [LARGE SCALE GENOMIC DNA]</scope>
    <source>
        <strain evidence="2">LAMA 915</strain>
    </source>
</reference>
<name>A0A0L1KH46_9SPHN</name>
<dbReference type="InterPro" id="IPR003018">
    <property type="entry name" value="GAF"/>
</dbReference>
<keyword evidence="2" id="KW-0808">Transferase</keyword>
<evidence type="ECO:0000313" key="2">
    <source>
        <dbReference type="EMBL" id="KNH03328.1"/>
    </source>
</evidence>
<dbReference type="PANTHER" id="PTHR43102:SF2">
    <property type="entry name" value="GAF DOMAIN-CONTAINING PROTEIN"/>
    <property type="match status" value="1"/>
</dbReference>
<evidence type="ECO:0000313" key="3">
    <source>
        <dbReference type="Proteomes" id="UP000037446"/>
    </source>
</evidence>
<dbReference type="InterPro" id="IPR003594">
    <property type="entry name" value="HATPase_dom"/>
</dbReference>
<dbReference type="Gene3D" id="3.30.450.40">
    <property type="match status" value="1"/>
</dbReference>
<dbReference type="Pfam" id="PF01590">
    <property type="entry name" value="GAF"/>
    <property type="match status" value="1"/>
</dbReference>
<dbReference type="SUPFAM" id="SSF55781">
    <property type="entry name" value="GAF domain-like"/>
    <property type="match status" value="1"/>
</dbReference>
<protein>
    <submittedName>
        <fullName evidence="2">Histidine kinase</fullName>
    </submittedName>
</protein>
<proteinExistence type="predicted"/>
<dbReference type="STRING" id="1306953.J121_1916"/>
<evidence type="ECO:0000259" key="1">
    <source>
        <dbReference type="SMART" id="SM00065"/>
    </source>
</evidence>
<dbReference type="AlphaFoldDB" id="A0A0L1KH46"/>
<organism evidence="2 3">
    <name type="scientific">Qipengyuania citrea LAMA 915</name>
    <dbReference type="NCBI Taxonomy" id="1306953"/>
    <lineage>
        <taxon>Bacteria</taxon>
        <taxon>Pseudomonadati</taxon>
        <taxon>Pseudomonadota</taxon>
        <taxon>Alphaproteobacteria</taxon>
        <taxon>Sphingomonadales</taxon>
        <taxon>Erythrobacteraceae</taxon>
        <taxon>Qipengyuania</taxon>
    </lineage>
</organism>
<accession>A0A0L1KH46</accession>
<dbReference type="InterPro" id="IPR029016">
    <property type="entry name" value="GAF-like_dom_sf"/>
</dbReference>
<dbReference type="Pfam" id="PF07568">
    <property type="entry name" value="HisKA_2"/>
    <property type="match status" value="1"/>
</dbReference>
<dbReference type="PANTHER" id="PTHR43102">
    <property type="entry name" value="SLR1143 PROTEIN"/>
    <property type="match status" value="1"/>
</dbReference>
<dbReference type="Proteomes" id="UP000037446">
    <property type="component" value="Unassembled WGS sequence"/>
</dbReference>
<comment type="caution">
    <text evidence="2">The sequence shown here is derived from an EMBL/GenBank/DDBJ whole genome shotgun (WGS) entry which is preliminary data.</text>
</comment>
<dbReference type="GO" id="GO:0016301">
    <property type="term" value="F:kinase activity"/>
    <property type="evidence" value="ECO:0007669"/>
    <property type="project" value="UniProtKB-KW"/>
</dbReference>